<dbReference type="OrthoDB" id="5066470at2"/>
<name>A0A2A3YFI3_9MICO</name>
<evidence type="ECO:0000313" key="2">
    <source>
        <dbReference type="EMBL" id="PCC38103.1"/>
    </source>
</evidence>
<dbReference type="Proteomes" id="UP000218598">
    <property type="component" value="Unassembled WGS sequence"/>
</dbReference>
<reference evidence="2 3" key="1">
    <citation type="journal article" date="2017" name="Elife">
        <title>Extensive horizontal gene transfer in cheese-associated bacteria.</title>
        <authorList>
            <person name="Bonham K.S."/>
            <person name="Wolfe B.E."/>
            <person name="Dutton R.J."/>
        </authorList>
    </citation>
    <scope>NUCLEOTIDE SEQUENCE [LARGE SCALE GENOMIC DNA]</scope>
    <source>
        <strain evidence="2 3">341_9</strain>
    </source>
</reference>
<feature type="compositionally biased region" description="Basic and acidic residues" evidence="1">
    <location>
        <begin position="212"/>
        <end position="234"/>
    </location>
</feature>
<dbReference type="AlphaFoldDB" id="A0A2A3YFI3"/>
<proteinExistence type="predicted"/>
<evidence type="ECO:0000256" key="1">
    <source>
        <dbReference type="SAM" id="MobiDB-lite"/>
    </source>
</evidence>
<dbReference type="EMBL" id="NRGR01000025">
    <property type="protein sequence ID" value="PCC38103.1"/>
    <property type="molecule type" value="Genomic_DNA"/>
</dbReference>
<accession>A0A2A3YFI3</accession>
<feature type="region of interest" description="Disordered" evidence="1">
    <location>
        <begin position="212"/>
        <end position="241"/>
    </location>
</feature>
<evidence type="ECO:0000313" key="3">
    <source>
        <dbReference type="Proteomes" id="UP000218598"/>
    </source>
</evidence>
<dbReference type="RefSeq" id="WP_096197656.1">
    <property type="nucleotide sequence ID" value="NZ_JBQQPH010000006.1"/>
</dbReference>
<protein>
    <submittedName>
        <fullName evidence="2">Uncharacterized protein</fullName>
    </submittedName>
</protein>
<sequence>MSKTSKYQTAYLEYRTAQINAERMHDPDLTPEANRARRAEARAAARAKLRQAIPQRPTGPDPRDAVLGTLAATTADQIAVQGREREKIETLLARGTHLSQVIAQADERRLSAILDWLETSDRVLNSPDPRAAQAELRSAVFDRLAGLGYDGTQQARDIAAEREQTTAWVDALESAASGEQVGYGPRAVIFQADPEAYHGTLGMKLPAEDTRTLADADQHTRADMQREQAADRQQDLTGTDQ</sequence>
<comment type="caution">
    <text evidence="2">The sequence shown here is derived from an EMBL/GenBank/DDBJ whole genome shotgun (WGS) entry which is preliminary data.</text>
</comment>
<keyword evidence="3" id="KW-1185">Reference proteome</keyword>
<gene>
    <name evidence="2" type="ORF">CIK66_15275</name>
</gene>
<organism evidence="2 3">
    <name type="scientific">Brachybacterium alimentarium</name>
    <dbReference type="NCBI Taxonomy" id="47845"/>
    <lineage>
        <taxon>Bacteria</taxon>
        <taxon>Bacillati</taxon>
        <taxon>Actinomycetota</taxon>
        <taxon>Actinomycetes</taxon>
        <taxon>Micrococcales</taxon>
        <taxon>Dermabacteraceae</taxon>
        <taxon>Brachybacterium</taxon>
    </lineage>
</organism>